<dbReference type="Proteomes" id="UP000321567">
    <property type="component" value="Unassembled WGS sequence"/>
</dbReference>
<organism evidence="2 3">
    <name type="scientific">Pararhodospirillum oryzae</name>
    <dbReference type="NCBI Taxonomy" id="478448"/>
    <lineage>
        <taxon>Bacteria</taxon>
        <taxon>Pseudomonadati</taxon>
        <taxon>Pseudomonadota</taxon>
        <taxon>Alphaproteobacteria</taxon>
        <taxon>Rhodospirillales</taxon>
        <taxon>Rhodospirillaceae</taxon>
        <taxon>Pararhodospirillum</taxon>
    </lineage>
</organism>
<protein>
    <submittedName>
        <fullName evidence="2">Uncharacterized protein</fullName>
    </submittedName>
</protein>
<reference evidence="2 3" key="1">
    <citation type="submission" date="2019-07" db="EMBL/GenBank/DDBJ databases">
        <title>Whole genome shotgun sequence of Rhodospirillum oryzae NBRC 107573.</title>
        <authorList>
            <person name="Hosoyama A."/>
            <person name="Uohara A."/>
            <person name="Ohji S."/>
            <person name="Ichikawa N."/>
        </authorList>
    </citation>
    <scope>NUCLEOTIDE SEQUENCE [LARGE SCALE GENOMIC DNA]</scope>
    <source>
        <strain evidence="2 3">NBRC 107573</strain>
    </source>
</reference>
<feature type="region of interest" description="Disordered" evidence="1">
    <location>
        <begin position="1"/>
        <end position="52"/>
    </location>
</feature>
<keyword evidence="3" id="KW-1185">Reference proteome</keyword>
<name>A0A512H6G8_9PROT</name>
<dbReference type="EMBL" id="BJZO01000024">
    <property type="protein sequence ID" value="GEO81037.1"/>
    <property type="molecule type" value="Genomic_DNA"/>
</dbReference>
<dbReference type="AlphaFoldDB" id="A0A512H6G8"/>
<evidence type="ECO:0000256" key="1">
    <source>
        <dbReference type="SAM" id="MobiDB-lite"/>
    </source>
</evidence>
<comment type="caution">
    <text evidence="2">The sequence shown here is derived from an EMBL/GenBank/DDBJ whole genome shotgun (WGS) entry which is preliminary data.</text>
</comment>
<proteinExistence type="predicted"/>
<feature type="compositionally biased region" description="Polar residues" evidence="1">
    <location>
        <begin position="7"/>
        <end position="21"/>
    </location>
</feature>
<evidence type="ECO:0000313" key="2">
    <source>
        <dbReference type="EMBL" id="GEO81037.1"/>
    </source>
</evidence>
<accession>A0A512H6G8</accession>
<sequence length="74" mass="7947">MAPAGTSAASSQGKGQRTETLSRVGGPIRDARKDLGGKEWQSASSARRMGNPLIARKRDHYAQPQRGAVQLPFK</sequence>
<gene>
    <name evidence="2" type="ORF">ROR02_11680</name>
</gene>
<evidence type="ECO:0000313" key="3">
    <source>
        <dbReference type="Proteomes" id="UP000321567"/>
    </source>
</evidence>